<dbReference type="PANTHER" id="PTHR22979:SF3">
    <property type="entry name" value="ZINC FINGER PROTEIN 512B"/>
    <property type="match status" value="1"/>
</dbReference>
<dbReference type="PROSITE" id="PS00028">
    <property type="entry name" value="ZINC_FINGER_C2H2_1"/>
    <property type="match status" value="1"/>
</dbReference>
<dbReference type="Proteomes" id="UP000009022">
    <property type="component" value="Unassembled WGS sequence"/>
</dbReference>
<keyword evidence="1" id="KW-0479">Metal-binding</keyword>
<dbReference type="RefSeq" id="XP_002114506.1">
    <property type="nucleotide sequence ID" value="XM_002114470.1"/>
</dbReference>
<evidence type="ECO:0000256" key="1">
    <source>
        <dbReference type="PROSITE-ProRule" id="PRU00042"/>
    </source>
</evidence>
<dbReference type="InterPro" id="IPR013087">
    <property type="entry name" value="Znf_C2H2_type"/>
</dbReference>
<dbReference type="HOGENOM" id="CLU_1186354_0_0_1"/>
<feature type="domain" description="C2H2-type" evidence="3">
    <location>
        <begin position="118"/>
        <end position="146"/>
    </location>
</feature>
<keyword evidence="1" id="KW-0863">Zinc-finger</keyword>
<dbReference type="AlphaFoldDB" id="B3S200"/>
<dbReference type="EMBL" id="DS985247">
    <property type="protein sequence ID" value="EDV23596.1"/>
    <property type="molecule type" value="Genomic_DNA"/>
</dbReference>
<name>B3S200_TRIAD</name>
<keyword evidence="5" id="KW-1185">Reference proteome</keyword>
<dbReference type="InterPro" id="IPR036236">
    <property type="entry name" value="Znf_C2H2_sf"/>
</dbReference>
<dbReference type="KEGG" id="tad:TRIADDRAFT_58398"/>
<evidence type="ECO:0000313" key="5">
    <source>
        <dbReference type="Proteomes" id="UP000009022"/>
    </source>
</evidence>
<organism evidence="4 5">
    <name type="scientific">Trichoplax adhaerens</name>
    <name type="common">Trichoplax reptans</name>
    <dbReference type="NCBI Taxonomy" id="10228"/>
    <lineage>
        <taxon>Eukaryota</taxon>
        <taxon>Metazoa</taxon>
        <taxon>Placozoa</taxon>
        <taxon>Uniplacotomia</taxon>
        <taxon>Trichoplacea</taxon>
        <taxon>Trichoplacidae</taxon>
        <taxon>Trichoplax</taxon>
    </lineage>
</organism>
<dbReference type="PhylomeDB" id="B3S200"/>
<reference evidence="4 5" key="1">
    <citation type="journal article" date="2008" name="Nature">
        <title>The Trichoplax genome and the nature of placozoans.</title>
        <authorList>
            <person name="Srivastava M."/>
            <person name="Begovic E."/>
            <person name="Chapman J."/>
            <person name="Putnam N.H."/>
            <person name="Hellsten U."/>
            <person name="Kawashima T."/>
            <person name="Kuo A."/>
            <person name="Mitros T."/>
            <person name="Salamov A."/>
            <person name="Carpenter M.L."/>
            <person name="Signorovitch A.Y."/>
            <person name="Moreno M.A."/>
            <person name="Kamm K."/>
            <person name="Grimwood J."/>
            <person name="Schmutz J."/>
            <person name="Shapiro H."/>
            <person name="Grigoriev I.V."/>
            <person name="Buss L.W."/>
            <person name="Schierwater B."/>
            <person name="Dellaporta S.L."/>
            <person name="Rokhsar D.S."/>
        </authorList>
    </citation>
    <scope>NUCLEOTIDE SEQUENCE [LARGE SCALE GENOMIC DNA]</scope>
    <source>
        <strain evidence="4 5">Grell-BS-1999</strain>
    </source>
</reference>
<dbReference type="PANTHER" id="PTHR22979">
    <property type="entry name" value="ZINC FINGER PROTEIN-RELATED"/>
    <property type="match status" value="1"/>
</dbReference>
<feature type="compositionally biased region" description="Polar residues" evidence="2">
    <location>
        <begin position="15"/>
        <end position="27"/>
    </location>
</feature>
<dbReference type="OrthoDB" id="7463797at2759"/>
<proteinExistence type="predicted"/>
<feature type="compositionally biased region" description="Basic and acidic residues" evidence="2">
    <location>
        <begin position="64"/>
        <end position="78"/>
    </location>
</feature>
<dbReference type="STRING" id="10228.B3S200"/>
<feature type="region of interest" description="Disordered" evidence="2">
    <location>
        <begin position="1"/>
        <end position="78"/>
    </location>
</feature>
<sequence>MPRRSALLKKDVGKNEQTITDKIQASSPIHGISSAGSHKSSRPIPAKKITCSSGNSTLKRGSQRKQEKNTSISLDRKSLQDQLKKNKKLECPKCSILFKTVSGYIYHQQRCGQEKPIITCTLCDKTYTSEAGLQYHLKVSHGTDKSSTGLEDLEAESSAVVIGNKKRKSAVRAAELIISTANADDDEVEIESTQLGGNNKDVALNKNTIKTARVALKKNGAIKCLNKVSNPRSL</sequence>
<dbReference type="SMART" id="SM00355">
    <property type="entry name" value="ZnF_C2H2"/>
    <property type="match status" value="2"/>
</dbReference>
<dbReference type="eggNOG" id="KOG1721">
    <property type="taxonomic scope" value="Eukaryota"/>
</dbReference>
<evidence type="ECO:0000256" key="2">
    <source>
        <dbReference type="SAM" id="MobiDB-lite"/>
    </source>
</evidence>
<dbReference type="SUPFAM" id="SSF57667">
    <property type="entry name" value="beta-beta-alpha zinc fingers"/>
    <property type="match status" value="1"/>
</dbReference>
<dbReference type="Gene3D" id="3.30.160.60">
    <property type="entry name" value="Classic Zinc Finger"/>
    <property type="match status" value="1"/>
</dbReference>
<dbReference type="PROSITE" id="PS50157">
    <property type="entry name" value="ZINC_FINGER_C2H2_2"/>
    <property type="match status" value="1"/>
</dbReference>
<feature type="compositionally biased region" description="Polar residues" evidence="2">
    <location>
        <begin position="50"/>
        <end position="60"/>
    </location>
</feature>
<keyword evidence="1" id="KW-0862">Zinc</keyword>
<dbReference type="Pfam" id="PF12874">
    <property type="entry name" value="zf-met"/>
    <property type="match status" value="1"/>
</dbReference>
<dbReference type="CTD" id="6755719"/>
<accession>B3S200</accession>
<dbReference type="InterPro" id="IPR052274">
    <property type="entry name" value="Krueppel_C2H2_Zn-finger"/>
</dbReference>
<evidence type="ECO:0000313" key="4">
    <source>
        <dbReference type="EMBL" id="EDV23596.1"/>
    </source>
</evidence>
<protein>
    <recommendedName>
        <fullName evidence="3">C2H2-type domain-containing protein</fullName>
    </recommendedName>
</protein>
<gene>
    <name evidence="4" type="ORF">TRIADDRAFT_58398</name>
</gene>
<dbReference type="InParanoid" id="B3S200"/>
<dbReference type="GeneID" id="6755719"/>
<dbReference type="FunFam" id="3.30.160.60:FF:000270">
    <property type="entry name" value="Zinc finger protein 512"/>
    <property type="match status" value="1"/>
</dbReference>
<evidence type="ECO:0000259" key="3">
    <source>
        <dbReference type="PROSITE" id="PS50157"/>
    </source>
</evidence>
<dbReference type="GO" id="GO:0008270">
    <property type="term" value="F:zinc ion binding"/>
    <property type="evidence" value="ECO:0007669"/>
    <property type="project" value="UniProtKB-KW"/>
</dbReference>